<dbReference type="InterPro" id="IPR041736">
    <property type="entry name" value="4OHPhenylPyrv_dOase_N"/>
</dbReference>
<evidence type="ECO:0000259" key="11">
    <source>
        <dbReference type="PROSITE" id="PS51819"/>
    </source>
</evidence>
<dbReference type="PROSITE" id="PS51819">
    <property type="entry name" value="VOC"/>
    <property type="match status" value="2"/>
</dbReference>
<protein>
    <recommendedName>
        <fullName evidence="3 9">4-hydroxyphenylpyruvate dioxygenase</fullName>
    </recommendedName>
</protein>
<evidence type="ECO:0000256" key="1">
    <source>
        <dbReference type="ARBA" id="ARBA00005162"/>
    </source>
</evidence>
<evidence type="ECO:0000256" key="9">
    <source>
        <dbReference type="PIRNR" id="PIRNR009283"/>
    </source>
</evidence>
<evidence type="ECO:0000256" key="7">
    <source>
        <dbReference type="ARBA" id="ARBA00023004"/>
    </source>
</evidence>
<evidence type="ECO:0000313" key="12">
    <source>
        <dbReference type="EMBL" id="QDZ19742.1"/>
    </source>
</evidence>
<evidence type="ECO:0000256" key="4">
    <source>
        <dbReference type="ARBA" id="ARBA00022723"/>
    </source>
</evidence>
<accession>A0A5B8MK62</accession>
<proteinExistence type="inferred from homology"/>
<organism evidence="12 13">
    <name type="scientific">Chloropicon primus</name>
    <dbReference type="NCBI Taxonomy" id="1764295"/>
    <lineage>
        <taxon>Eukaryota</taxon>
        <taxon>Viridiplantae</taxon>
        <taxon>Chlorophyta</taxon>
        <taxon>Chloropicophyceae</taxon>
        <taxon>Chloropicales</taxon>
        <taxon>Chloropicaceae</taxon>
        <taxon>Chloropicon</taxon>
    </lineage>
</organism>
<dbReference type="GO" id="GO:0006559">
    <property type="term" value="P:L-phenylalanine catabolic process"/>
    <property type="evidence" value="ECO:0007669"/>
    <property type="project" value="UniProtKB-KW"/>
</dbReference>
<keyword evidence="7 10" id="KW-0408">Iron</keyword>
<evidence type="ECO:0000256" key="2">
    <source>
        <dbReference type="ARBA" id="ARBA00005877"/>
    </source>
</evidence>
<evidence type="ECO:0000256" key="3">
    <source>
        <dbReference type="ARBA" id="ARBA00013222"/>
    </source>
</evidence>
<dbReference type="InterPro" id="IPR041735">
    <property type="entry name" value="4OHPhenylPyrv_dOase_C"/>
</dbReference>
<dbReference type="Proteomes" id="UP000316726">
    <property type="component" value="Chromosome 3"/>
</dbReference>
<feature type="binding site" evidence="10">
    <location>
        <position position="306"/>
    </location>
    <ligand>
        <name>Fe cation</name>
        <dbReference type="ChEBI" id="CHEBI:24875"/>
    </ligand>
</feature>
<keyword evidence="4 10" id="KW-0479">Metal-binding</keyword>
<evidence type="ECO:0000256" key="6">
    <source>
        <dbReference type="ARBA" id="ARBA00022878"/>
    </source>
</evidence>
<name>A0A5B8MK62_9CHLO</name>
<dbReference type="InterPro" id="IPR029068">
    <property type="entry name" value="Glyas_Bleomycin-R_OHBP_Dase"/>
</dbReference>
<comment type="pathway">
    <text evidence="1">Amino-acid degradation; L-phenylalanine degradation; acetoacetate and fumarate from L-phenylalanine: step 3/6.</text>
</comment>
<dbReference type="OrthoDB" id="414569at2759"/>
<keyword evidence="6" id="KW-0828">Tyrosine catabolism</keyword>
<keyword evidence="12" id="KW-0560">Oxidoreductase</keyword>
<dbReference type="GO" id="GO:0006572">
    <property type="term" value="P:L-tyrosine catabolic process"/>
    <property type="evidence" value="ECO:0007669"/>
    <property type="project" value="UniProtKB-KW"/>
</dbReference>
<dbReference type="SUPFAM" id="SSF54593">
    <property type="entry name" value="Glyoxalase/Bleomycin resistance protein/Dihydroxybiphenyl dioxygenase"/>
    <property type="match status" value="1"/>
</dbReference>
<gene>
    <name evidence="12" type="ORF">A3770_03p22600</name>
</gene>
<keyword evidence="13" id="KW-1185">Reference proteome</keyword>
<dbReference type="Gene3D" id="3.10.180.10">
    <property type="entry name" value="2,3-Dihydroxybiphenyl 1,2-Dioxygenase, domain 1"/>
    <property type="match status" value="2"/>
</dbReference>
<dbReference type="GO" id="GO:0046872">
    <property type="term" value="F:metal ion binding"/>
    <property type="evidence" value="ECO:0007669"/>
    <property type="project" value="UniProtKB-KW"/>
</dbReference>
<dbReference type="FunFam" id="3.10.180.10:FF:000013">
    <property type="entry name" value="4-hydroxyphenylpyruvate dioxygenase"/>
    <property type="match status" value="1"/>
</dbReference>
<dbReference type="EMBL" id="CP031036">
    <property type="protein sequence ID" value="QDZ19742.1"/>
    <property type="molecule type" value="Genomic_DNA"/>
</dbReference>
<dbReference type="GO" id="GO:0003868">
    <property type="term" value="F:4-hydroxyphenylpyruvate dioxygenase activity"/>
    <property type="evidence" value="ECO:0007669"/>
    <property type="project" value="InterPro"/>
</dbReference>
<keyword evidence="8" id="KW-0585">Phenylalanine catabolism</keyword>
<reference evidence="12 13" key="1">
    <citation type="submission" date="2018-07" db="EMBL/GenBank/DDBJ databases">
        <title>The complete nuclear genome of the prasinophyte Chloropicon primus (CCMP1205).</title>
        <authorList>
            <person name="Pombert J.-F."/>
            <person name="Otis C."/>
            <person name="Turmel M."/>
            <person name="Lemieux C."/>
        </authorList>
    </citation>
    <scope>NUCLEOTIDE SEQUENCE [LARGE SCALE GENOMIC DNA]</scope>
    <source>
        <strain evidence="12 13">CCMP1205</strain>
    </source>
</reference>
<keyword evidence="12" id="KW-0223">Dioxygenase</keyword>
<dbReference type="PANTHER" id="PTHR11959:SF1">
    <property type="entry name" value="4-HYDROXYPHENYLPYRUVATE DIOXYGENASE"/>
    <property type="match status" value="1"/>
</dbReference>
<comment type="cofactor">
    <cofactor evidence="10">
        <name>Fe cation</name>
        <dbReference type="ChEBI" id="CHEBI:24875"/>
    </cofactor>
    <text evidence="10">Binds 1 Fe cation per subunit.</text>
</comment>
<evidence type="ECO:0000313" key="13">
    <source>
        <dbReference type="Proteomes" id="UP000316726"/>
    </source>
</evidence>
<dbReference type="CDD" id="cd08342">
    <property type="entry name" value="HPPD_N_like"/>
    <property type="match status" value="1"/>
</dbReference>
<dbReference type="NCBIfam" id="TIGR01263">
    <property type="entry name" value="4HPPD"/>
    <property type="match status" value="1"/>
</dbReference>
<sequence length="443" mass="48338">MGAGGGESTSGVIQTKEKLVGAAHFKRVNPLTDRFDVKKFHHVELYCGDANNTYRRFSAGLGLKLVAKSDNSTGNSAYSSYVLKSGELTFVFSAPYGTQSEAAGGEKGAEQAAGVPNHGFDADEAFGFFKKHGLGVKAVGLTVADARAAYEAAVKNGAEGRVEPYVLKPTNEGEPEGELVVAEILLYGDVHLRFLSGDYQGDFLPGYAPVESKDIDYGLKRLDHCVGNVPNMLDTYNYLISATGFHEFAEFTAEDVGTVDSGLNSIVAASNNEMVLFPINEPTFGTKRKSQIQTYLEQNCGAGVQHLALKTDDIFTTLRHMRAVEDISGFELMPRPSDKYYKELRNKIGNSLTDDQYKTVEELGILVDKDDQGVLLQVFTKPVCDRPTLFIEIIERVGCMRKEKNEVTNTVEMVQAAGCGGFGKGNFKELFKSVEEFESTLDV</sequence>
<dbReference type="InterPro" id="IPR037523">
    <property type="entry name" value="VOC_core"/>
</dbReference>
<dbReference type="AlphaFoldDB" id="A0A5B8MK62"/>
<feature type="domain" description="VOC" evidence="11">
    <location>
        <begin position="39"/>
        <end position="197"/>
    </location>
</feature>
<evidence type="ECO:0000256" key="8">
    <source>
        <dbReference type="ARBA" id="ARBA00023232"/>
    </source>
</evidence>
<dbReference type="CDD" id="cd07250">
    <property type="entry name" value="HPPD_C_like"/>
    <property type="match status" value="1"/>
</dbReference>
<dbReference type="PIRSF" id="PIRSF009283">
    <property type="entry name" value="HPP_dOase"/>
    <property type="match status" value="1"/>
</dbReference>
<evidence type="ECO:0000256" key="10">
    <source>
        <dbReference type="PIRSR" id="PIRSR009283-1"/>
    </source>
</evidence>
<dbReference type="InterPro" id="IPR005956">
    <property type="entry name" value="4OHPhenylPyrv_dOase"/>
</dbReference>
<keyword evidence="12" id="KW-0670">Pyruvate</keyword>
<dbReference type="PANTHER" id="PTHR11959">
    <property type="entry name" value="4-HYDROXYPHENYLPYRUVATE DIOXYGENASE"/>
    <property type="match status" value="1"/>
</dbReference>
<dbReference type="STRING" id="1764295.A0A5B8MK62"/>
<feature type="binding site" evidence="10">
    <location>
        <position position="392"/>
    </location>
    <ligand>
        <name>Fe cation</name>
        <dbReference type="ChEBI" id="CHEBI:24875"/>
    </ligand>
</feature>
<keyword evidence="5" id="KW-0677">Repeat</keyword>
<evidence type="ECO:0000256" key="5">
    <source>
        <dbReference type="ARBA" id="ARBA00022737"/>
    </source>
</evidence>
<feature type="binding site" evidence="10">
    <location>
        <position position="224"/>
    </location>
    <ligand>
        <name>Fe cation</name>
        <dbReference type="ChEBI" id="CHEBI:24875"/>
    </ligand>
</feature>
<comment type="similarity">
    <text evidence="2 9">Belongs to the 4HPPD family.</text>
</comment>
<feature type="domain" description="VOC" evidence="11">
    <location>
        <begin position="221"/>
        <end position="381"/>
    </location>
</feature>